<dbReference type="GO" id="GO:0005198">
    <property type="term" value="F:structural molecule activity"/>
    <property type="evidence" value="ECO:0007669"/>
    <property type="project" value="InterPro"/>
</dbReference>
<dbReference type="Pfam" id="PF00894">
    <property type="entry name" value="Luteo_coat"/>
    <property type="match status" value="1"/>
</dbReference>
<evidence type="ECO:0000313" key="7">
    <source>
        <dbReference type="EMBL" id="BCA25953.1"/>
    </source>
</evidence>
<dbReference type="GO" id="GO:0019028">
    <property type="term" value="C:viral capsid"/>
    <property type="evidence" value="ECO:0007669"/>
    <property type="project" value="UniProtKB-KW"/>
</dbReference>
<accession>A0A679G5L3</accession>
<dbReference type="InterPro" id="IPR001517">
    <property type="entry name" value="Luteo_coat"/>
</dbReference>
<feature type="compositionally biased region" description="Low complexity" evidence="6">
    <location>
        <begin position="15"/>
        <end position="29"/>
    </location>
</feature>
<proteinExistence type="inferred from homology"/>
<dbReference type="Gene3D" id="2.60.120.20">
    <property type="match status" value="1"/>
</dbReference>
<sequence>MSQRNRRNQNAGWLPPMRQQPSRWSSQRQGAPAPRIVYVTGPPVQPKKAAKKKPQPSKQPQSTSPFPAFKFTIDDLKGDASGVLKFGPKLDQYQAFVNGIMKSFHDYRISSVVIRYVSNAASTTPGAMAFEIDTSCTQTELSSKVMSSPLNRTFTKTFSGPTIRGNLWLNTKQEQFWLLYKANGAKSDIAGQFIITLHTHWQNPKSWRDDAPPPEPTPCPPSPTQSRFWGYEGVLQSVISTRTHDDFVYPKPLSFCSMYKWEDEKWTKENFTANYSRNDSDEVLPYVLIPCSPGSFSVYVECQGFMVVKARSGNYNGNWLGCVAYNVNRSGWVVQEYSGCRITNYKVSHTFVSGHPDVVLNDCHFHDGQGVECDSVISFHLDCDVDGFWALQPPPIQKNDHYNYVVSYSDWTDKTLEWGSVSISVDEVNQGACTAIRGKQEIRETLTSNYTAPAVAGGSVHFEKENSDKPVEIVKENTPLPEYMKETPRAVETTVSPWSSQPSVWRKTPSAAPTKKTKSFLGIRKG</sequence>
<evidence type="ECO:0000256" key="2">
    <source>
        <dbReference type="ARBA" id="ARBA00007852"/>
    </source>
</evidence>
<keyword evidence="4" id="KW-0946">Virion</keyword>
<evidence type="ECO:0000256" key="3">
    <source>
        <dbReference type="ARBA" id="ARBA00022561"/>
    </source>
</evidence>
<dbReference type="PRINTS" id="PR00915">
    <property type="entry name" value="LUTEOGP1COAT"/>
</dbReference>
<evidence type="ECO:0000256" key="4">
    <source>
        <dbReference type="ARBA" id="ARBA00022844"/>
    </source>
</evidence>
<feature type="compositionally biased region" description="Polar residues" evidence="6">
    <location>
        <begin position="493"/>
        <end position="503"/>
    </location>
</feature>
<dbReference type="EMBL" id="LC523031">
    <property type="protein sequence ID" value="BCA25953.1"/>
    <property type="molecule type" value="Genomic_RNA"/>
</dbReference>
<name>A0A679G5L3_9TOMB</name>
<protein>
    <recommendedName>
        <fullName evidence="5">Readthrough protein</fullName>
    </recommendedName>
</protein>
<evidence type="ECO:0000256" key="1">
    <source>
        <dbReference type="ARBA" id="ARBA00004328"/>
    </source>
</evidence>
<evidence type="ECO:0000256" key="6">
    <source>
        <dbReference type="SAM" id="MobiDB-lite"/>
    </source>
</evidence>
<comment type="subcellular location">
    <subcellularLocation>
        <location evidence="1">Virion</location>
    </subcellularLocation>
</comment>
<reference evidence="7" key="1">
    <citation type="journal article" date="2020" name="Viruses">
        <title>Updating the quarantine status of Prunus infecting viruses in Australia.</title>
        <authorList>
            <person name="Kinoti W.M."/>
            <person name="Nancarrow N."/>
            <person name="Dann A."/>
            <person name="Rodoni B.C."/>
            <person name="Constable F.E."/>
        </authorList>
    </citation>
    <scope>NUCLEOTIDE SEQUENCE</scope>
    <source>
        <strain evidence="7">TAS17</strain>
    </source>
</reference>
<feature type="region of interest" description="Disordered" evidence="6">
    <location>
        <begin position="479"/>
        <end position="526"/>
    </location>
</feature>
<organism evidence="7">
    <name type="scientific">Nectarine stem pitting associated virus</name>
    <dbReference type="NCBI Taxonomy" id="2560614"/>
    <lineage>
        <taxon>Viruses</taxon>
        <taxon>Riboviria</taxon>
        <taxon>Orthornavirae</taxon>
        <taxon>Kitrinoviricota</taxon>
        <taxon>Tolucaviricetes</taxon>
        <taxon>Tolivirales</taxon>
        <taxon>Tombusviridae</taxon>
        <taxon>Regressovirinae</taxon>
        <taxon>Luteovirus</taxon>
        <taxon>Luteovirus nucipersicae</taxon>
    </lineage>
</organism>
<keyword evidence="3" id="KW-0167">Capsid protein</keyword>
<evidence type="ECO:0000256" key="5">
    <source>
        <dbReference type="ARBA" id="ARBA00032627"/>
    </source>
</evidence>
<dbReference type="Pfam" id="PF01690">
    <property type="entry name" value="PLRV_ORF5"/>
    <property type="match status" value="1"/>
</dbReference>
<dbReference type="InterPro" id="IPR029053">
    <property type="entry name" value="Viral_coat"/>
</dbReference>
<comment type="similarity">
    <text evidence="2">Belongs to the luteoviruses readthrough protein family.</text>
</comment>
<feature type="region of interest" description="Disordered" evidence="6">
    <location>
        <begin position="1"/>
        <end position="67"/>
    </location>
</feature>
<dbReference type="InterPro" id="IPR002929">
    <property type="entry name" value="PLrV_ORF5"/>
</dbReference>